<dbReference type="InterPro" id="IPR020613">
    <property type="entry name" value="Thiolase_CS"/>
</dbReference>
<keyword evidence="4" id="KW-0808">Transferase</keyword>
<protein>
    <recommendedName>
        <fullName evidence="2">propanoyl-CoA C-acyltransferase</fullName>
        <ecNumber evidence="2">2.3.1.176</ecNumber>
    </recommendedName>
    <alternativeName>
        <fullName evidence="8">Propanoyl-CoA C-acyltransferase</fullName>
    </alternativeName>
</protein>
<evidence type="ECO:0000256" key="3">
    <source>
        <dbReference type="ARBA" id="ARBA00022448"/>
    </source>
</evidence>
<evidence type="ECO:0000256" key="8">
    <source>
        <dbReference type="ARBA" id="ARBA00032316"/>
    </source>
</evidence>
<keyword evidence="12" id="KW-1185">Reference proteome</keyword>
<proteinExistence type="predicted"/>
<reference evidence="11 12" key="1">
    <citation type="submission" date="2021-12" db="EMBL/GenBank/DDBJ databases">
        <title>Discovery of the Pendulisporaceae a myxobacterial family with distinct sporulation behavior and unique specialized metabolism.</title>
        <authorList>
            <person name="Garcia R."/>
            <person name="Popoff A."/>
            <person name="Bader C.D."/>
            <person name="Loehr J."/>
            <person name="Walesch S."/>
            <person name="Walt C."/>
            <person name="Boldt J."/>
            <person name="Bunk B."/>
            <person name="Haeckl F.J.F.P.J."/>
            <person name="Gunesch A.P."/>
            <person name="Birkelbach J."/>
            <person name="Nuebel U."/>
            <person name="Pietschmann T."/>
            <person name="Bach T."/>
            <person name="Mueller R."/>
        </authorList>
    </citation>
    <scope>NUCLEOTIDE SEQUENCE [LARGE SCALE GENOMIC DNA]</scope>
    <source>
        <strain evidence="11 12">MSr12523</strain>
    </source>
</reference>
<dbReference type="CDD" id="cd00829">
    <property type="entry name" value="SCP-x_thiolase"/>
    <property type="match status" value="1"/>
</dbReference>
<dbReference type="EC" id="2.3.1.176" evidence="2"/>
<dbReference type="PIRSF" id="PIRSF000429">
    <property type="entry name" value="Ac-CoA_Ac_transf"/>
    <property type="match status" value="1"/>
</dbReference>
<feature type="domain" description="Thiolase N-terminal" evidence="9">
    <location>
        <begin position="8"/>
        <end position="190"/>
    </location>
</feature>
<evidence type="ECO:0000313" key="11">
    <source>
        <dbReference type="EMBL" id="WXA92319.1"/>
    </source>
</evidence>
<dbReference type="PANTHER" id="PTHR42870:SF1">
    <property type="entry name" value="NON-SPECIFIC LIPID-TRANSFER PROTEIN-LIKE 2"/>
    <property type="match status" value="1"/>
</dbReference>
<evidence type="ECO:0000313" key="12">
    <source>
        <dbReference type="Proteomes" id="UP001379533"/>
    </source>
</evidence>
<keyword evidence="7" id="KW-0576">Peroxisome</keyword>
<dbReference type="RefSeq" id="WP_394842936.1">
    <property type="nucleotide sequence ID" value="NZ_CP089982.1"/>
</dbReference>
<feature type="domain" description="Thiolase C-terminal" evidence="10">
    <location>
        <begin position="261"/>
        <end position="379"/>
    </location>
</feature>
<evidence type="ECO:0000259" key="10">
    <source>
        <dbReference type="Pfam" id="PF22691"/>
    </source>
</evidence>
<dbReference type="NCBIfam" id="NF006102">
    <property type="entry name" value="PRK08256.1"/>
    <property type="match status" value="1"/>
</dbReference>
<dbReference type="PROSITE" id="PS00098">
    <property type="entry name" value="THIOLASE_1"/>
    <property type="match status" value="1"/>
</dbReference>
<dbReference type="PROSITE" id="PS00737">
    <property type="entry name" value="THIOLASE_2"/>
    <property type="match status" value="1"/>
</dbReference>
<keyword evidence="5" id="KW-0445">Lipid transport</keyword>
<dbReference type="EMBL" id="CP089982">
    <property type="protein sequence ID" value="WXA92319.1"/>
    <property type="molecule type" value="Genomic_DNA"/>
</dbReference>
<dbReference type="InterPro" id="IPR016039">
    <property type="entry name" value="Thiolase-like"/>
</dbReference>
<dbReference type="PANTHER" id="PTHR42870">
    <property type="entry name" value="ACETYL-COA C-ACETYLTRANSFERASE"/>
    <property type="match status" value="1"/>
</dbReference>
<evidence type="ECO:0000256" key="6">
    <source>
        <dbReference type="ARBA" id="ARBA00023121"/>
    </source>
</evidence>
<evidence type="ECO:0000256" key="5">
    <source>
        <dbReference type="ARBA" id="ARBA00023055"/>
    </source>
</evidence>
<keyword evidence="6" id="KW-0446">Lipid-binding</keyword>
<dbReference type="Proteomes" id="UP001379533">
    <property type="component" value="Chromosome"/>
</dbReference>
<accession>A0ABZ2K687</accession>
<dbReference type="InterPro" id="IPR020616">
    <property type="entry name" value="Thiolase_N"/>
</dbReference>
<dbReference type="InterPro" id="IPR020615">
    <property type="entry name" value="Thiolase_acyl_enz_int_AS"/>
</dbReference>
<dbReference type="SUPFAM" id="SSF53901">
    <property type="entry name" value="Thiolase-like"/>
    <property type="match status" value="1"/>
</dbReference>
<dbReference type="Gene3D" id="3.40.47.10">
    <property type="match status" value="1"/>
</dbReference>
<evidence type="ECO:0000256" key="7">
    <source>
        <dbReference type="ARBA" id="ARBA00023140"/>
    </source>
</evidence>
<dbReference type="Pfam" id="PF22691">
    <property type="entry name" value="Thiolase_C_1"/>
    <property type="match status" value="1"/>
</dbReference>
<evidence type="ECO:0000259" key="9">
    <source>
        <dbReference type="Pfam" id="PF00108"/>
    </source>
</evidence>
<organism evidence="11 12">
    <name type="scientific">Pendulispora brunnea</name>
    <dbReference type="NCBI Taxonomy" id="2905690"/>
    <lineage>
        <taxon>Bacteria</taxon>
        <taxon>Pseudomonadati</taxon>
        <taxon>Myxococcota</taxon>
        <taxon>Myxococcia</taxon>
        <taxon>Myxococcales</taxon>
        <taxon>Sorangiineae</taxon>
        <taxon>Pendulisporaceae</taxon>
        <taxon>Pendulispora</taxon>
    </lineage>
</organism>
<evidence type="ECO:0000256" key="2">
    <source>
        <dbReference type="ARBA" id="ARBA00012352"/>
    </source>
</evidence>
<evidence type="ECO:0000256" key="4">
    <source>
        <dbReference type="ARBA" id="ARBA00022679"/>
    </source>
</evidence>
<comment type="subcellular location">
    <subcellularLocation>
        <location evidence="1">Peroxisome</location>
    </subcellularLocation>
</comment>
<sequence length="391" mass="42155">MSKRVNVIGVGMVKFAKPGASEDYNVMASKAARAALEDAKVKYEDIEQAFAGYVYGDSTCGQRAIYEVGLTGIPVFNVNNNCSTGSTALMLGRQAIDAGAHCVLVVGFEQMEKGALGSKFTDRVNPLEQHAGVMSRVQGVNQAPFAAQMFGGAGREYRWKYGTKKETFGKVSEKARKHASKNPYALFNEVLSLEEIMASQEVFDPLTRFQCCPPTCGAAAAVLCSDEFAKKNGIAKPVYIAAQAMTTDYASSFGDSMIKMVGYDMAVKCAEKVYEQAGLGPKDVDVVELHDCFTANEVLTYEALGLCKEGEAEKFIWEGQNTYGGKYVTNPSGGLLSKGHPLGATGLAQCTELVWQLRGQADQRQVPDAKVALQHNLGLGGACVITMYRRD</sequence>
<name>A0ABZ2K687_9BACT</name>
<dbReference type="Pfam" id="PF00108">
    <property type="entry name" value="Thiolase_N"/>
    <property type="match status" value="1"/>
</dbReference>
<dbReference type="InterPro" id="IPR055140">
    <property type="entry name" value="Thiolase_C_2"/>
</dbReference>
<evidence type="ECO:0000256" key="1">
    <source>
        <dbReference type="ARBA" id="ARBA00004275"/>
    </source>
</evidence>
<gene>
    <name evidence="11" type="ORF">LZC95_38420</name>
</gene>
<keyword evidence="3" id="KW-0813">Transport</keyword>
<dbReference type="InterPro" id="IPR002155">
    <property type="entry name" value="Thiolase"/>
</dbReference>